<evidence type="ECO:0000256" key="3">
    <source>
        <dbReference type="ARBA" id="ARBA00022485"/>
    </source>
</evidence>
<keyword evidence="5" id="KW-0479">Metal-binding</keyword>
<dbReference type="SUPFAM" id="SSF50692">
    <property type="entry name" value="ADC-like"/>
    <property type="match status" value="1"/>
</dbReference>
<dbReference type="AlphaFoldDB" id="A0A8J6NGY1"/>
<proteinExistence type="predicted"/>
<evidence type="ECO:0000256" key="8">
    <source>
        <dbReference type="ARBA" id="ARBA00023014"/>
    </source>
</evidence>
<dbReference type="GO" id="GO:0046872">
    <property type="term" value="F:metal ion binding"/>
    <property type="evidence" value="ECO:0007669"/>
    <property type="project" value="UniProtKB-KW"/>
</dbReference>
<sequence length="701" mass="77351">MINSEKTVRSTCPYCGVGCQIDLQIKDQKIFRVDAPFGVAPNFGRLCTKGRFGVDYVHHPSRLTTPLIRKDFGINPRKAIGLEGFREASWDEALDLAAKKFAEIVEKNGGDAIGTFCSAKATNEDNYLFQKFVRGVLGTNNVDHCARLCHAASVAGLQIAIGSSAMSNSIAEMKDLDVFIIVGSNTSETHPVISTFMREAIVKNGAKLIVVDPRQIEMTQFATHWLRQKPGTDVVVFQAMAQVIIEEKLYDKEFIRERVEGFDDYAASIKESTPEWAEEISGAPAEDIRAAARLYANAERAAIYWGMGISQSVHGTDNALSLANLALLSGNLGRAGTGLNPLRGQNNVQGCSDSGGLPDVFPGYQSVTDPEIKAKFELDWGVPLNPEAGLTTMEMVDAAEKGVIQGYYVMGENPMMSEPDLRHARHVMEELDFVLVQDIFMNETAEYADIILPATSFAEKDGTFTNSDRRVQLIRDAVPAPGSARDDWQIVAELAQRVEAKLGREKSAGFEFDSPSTIWDEMARLTPEFQGITHARIVKEDGVHWPCPTPDHPGTPILFADTFPSGKGKLTPLNYRPSQELPDDDYPLLLSTGRVLYHWHGGTMTRRSKLDDIYPDPTVEVHPKDAKPLNIHAGDWIKVRSRRGEITVKALITKRSRPGMVFIPMHFAEAAANELTLDARDPQAKIPDYKVAAVVIEPMHL</sequence>
<dbReference type="GO" id="GO:0043546">
    <property type="term" value="F:molybdopterin cofactor binding"/>
    <property type="evidence" value="ECO:0007669"/>
    <property type="project" value="InterPro"/>
</dbReference>
<dbReference type="Pfam" id="PF01568">
    <property type="entry name" value="Molydop_binding"/>
    <property type="match status" value="1"/>
</dbReference>
<comment type="cofactor">
    <cofactor evidence="2">
        <name>[4Fe-4S] cluster</name>
        <dbReference type="ChEBI" id="CHEBI:49883"/>
    </cofactor>
</comment>
<dbReference type="GO" id="GO:0051539">
    <property type="term" value="F:4 iron, 4 sulfur cluster binding"/>
    <property type="evidence" value="ECO:0007669"/>
    <property type="project" value="UniProtKB-KW"/>
</dbReference>
<evidence type="ECO:0000256" key="2">
    <source>
        <dbReference type="ARBA" id="ARBA00001966"/>
    </source>
</evidence>
<dbReference type="GO" id="GO:0008863">
    <property type="term" value="F:formate dehydrogenase (NAD+) activity"/>
    <property type="evidence" value="ECO:0007669"/>
    <property type="project" value="InterPro"/>
</dbReference>
<dbReference type="PROSITE" id="PS51669">
    <property type="entry name" value="4FE4S_MOW_BIS_MGD"/>
    <property type="match status" value="1"/>
</dbReference>
<dbReference type="EMBL" id="JACNJN010000116">
    <property type="protein sequence ID" value="MBC8335603.1"/>
    <property type="molecule type" value="Genomic_DNA"/>
</dbReference>
<dbReference type="Proteomes" id="UP000614469">
    <property type="component" value="Unassembled WGS sequence"/>
</dbReference>
<dbReference type="Gene3D" id="3.40.50.740">
    <property type="match status" value="1"/>
</dbReference>
<dbReference type="GO" id="GO:0016020">
    <property type="term" value="C:membrane"/>
    <property type="evidence" value="ECO:0007669"/>
    <property type="project" value="TreeGrafter"/>
</dbReference>
<dbReference type="GO" id="GO:0015942">
    <property type="term" value="P:formate metabolic process"/>
    <property type="evidence" value="ECO:0007669"/>
    <property type="project" value="InterPro"/>
</dbReference>
<dbReference type="InterPro" id="IPR006656">
    <property type="entry name" value="Mopterin_OxRdtase"/>
</dbReference>
<dbReference type="CDD" id="cd02753">
    <property type="entry name" value="MopB_Formate-Dh-H"/>
    <property type="match status" value="1"/>
</dbReference>
<evidence type="ECO:0000256" key="7">
    <source>
        <dbReference type="ARBA" id="ARBA00023004"/>
    </source>
</evidence>
<keyword evidence="7" id="KW-0408">Iron</keyword>
<dbReference type="PANTHER" id="PTHR43105">
    <property type="entry name" value="RESPIRATORY NITRATE REDUCTASE"/>
    <property type="match status" value="1"/>
</dbReference>
<dbReference type="Gene3D" id="3.40.228.10">
    <property type="entry name" value="Dimethylsulfoxide Reductase, domain 2"/>
    <property type="match status" value="1"/>
</dbReference>
<dbReference type="GO" id="GO:0022904">
    <property type="term" value="P:respiratory electron transport chain"/>
    <property type="evidence" value="ECO:0007669"/>
    <property type="project" value="TreeGrafter"/>
</dbReference>
<keyword evidence="3" id="KW-0004">4Fe-4S</keyword>
<dbReference type="NCBIfam" id="TIGR01591">
    <property type="entry name" value="Fdh-alpha"/>
    <property type="match status" value="1"/>
</dbReference>
<feature type="domain" description="4Fe-4S Mo/W bis-MGD-type" evidence="9">
    <location>
        <begin position="5"/>
        <end position="61"/>
    </location>
</feature>
<dbReference type="SUPFAM" id="SSF53706">
    <property type="entry name" value="Formate dehydrogenase/DMSO reductase, domains 1-3"/>
    <property type="match status" value="1"/>
</dbReference>
<dbReference type="FunFam" id="2.40.40.20:FF:000005">
    <property type="entry name" value="Periplasmic nitrate reductase"/>
    <property type="match status" value="1"/>
</dbReference>
<dbReference type="InterPro" id="IPR006963">
    <property type="entry name" value="Mopterin_OxRdtase_4Fe-4S_dom"/>
</dbReference>
<reference evidence="10 11" key="1">
    <citation type="submission" date="2020-08" db="EMBL/GenBank/DDBJ databases">
        <title>Bridging the membrane lipid divide: bacteria of the FCB group superphylum have the potential to synthesize archaeal ether lipids.</title>
        <authorList>
            <person name="Villanueva L."/>
            <person name="Von Meijenfeldt F.A.B."/>
            <person name="Westbye A.B."/>
            <person name="Yadav S."/>
            <person name="Hopmans E.C."/>
            <person name="Dutilh B.E."/>
            <person name="Sinninghe Damste J.S."/>
        </authorList>
    </citation>
    <scope>NUCLEOTIDE SEQUENCE [LARGE SCALE GENOMIC DNA]</scope>
    <source>
        <strain evidence="10">NIOZ-UU36</strain>
    </source>
</reference>
<dbReference type="PROSITE" id="PS00551">
    <property type="entry name" value="MOLYBDOPTERIN_PROK_1"/>
    <property type="match status" value="1"/>
</dbReference>
<evidence type="ECO:0000313" key="10">
    <source>
        <dbReference type="EMBL" id="MBC8335603.1"/>
    </source>
</evidence>
<dbReference type="InterPro" id="IPR041924">
    <property type="entry name" value="Formate_Dh-H_N"/>
</dbReference>
<dbReference type="PANTHER" id="PTHR43105:SF14">
    <property type="entry name" value="FORMATE DEHYDROGENASE H"/>
    <property type="match status" value="1"/>
</dbReference>
<dbReference type="InterPro" id="IPR009010">
    <property type="entry name" value="Asp_de-COase-like_dom_sf"/>
</dbReference>
<dbReference type="Gene3D" id="2.20.25.90">
    <property type="entry name" value="ADC-like domains"/>
    <property type="match status" value="1"/>
</dbReference>
<evidence type="ECO:0000313" key="11">
    <source>
        <dbReference type="Proteomes" id="UP000614469"/>
    </source>
</evidence>
<dbReference type="CDD" id="cd02790">
    <property type="entry name" value="MopB_CT_Formate-Dh_H"/>
    <property type="match status" value="1"/>
</dbReference>
<name>A0A8J6NGY1_9CHLR</name>
<evidence type="ECO:0000259" key="9">
    <source>
        <dbReference type="PROSITE" id="PS51669"/>
    </source>
</evidence>
<dbReference type="Pfam" id="PF00384">
    <property type="entry name" value="Molybdopterin"/>
    <property type="match status" value="1"/>
</dbReference>
<dbReference type="InterPro" id="IPR041925">
    <property type="entry name" value="CT_Formate-Dh_H"/>
</dbReference>
<accession>A0A8J6NGY1</accession>
<comment type="caution">
    <text evidence="10">The sequence shown here is derived from an EMBL/GenBank/DDBJ whole genome shotgun (WGS) entry which is preliminary data.</text>
</comment>
<evidence type="ECO:0000256" key="6">
    <source>
        <dbReference type="ARBA" id="ARBA00023002"/>
    </source>
</evidence>
<dbReference type="Pfam" id="PF04879">
    <property type="entry name" value="Molybdop_Fe4S4"/>
    <property type="match status" value="1"/>
</dbReference>
<dbReference type="InterPro" id="IPR006478">
    <property type="entry name" value="Formate_DH_asu"/>
</dbReference>
<evidence type="ECO:0000256" key="4">
    <source>
        <dbReference type="ARBA" id="ARBA00022505"/>
    </source>
</evidence>
<keyword evidence="6" id="KW-0560">Oxidoreductase</keyword>
<dbReference type="PIRSF" id="PIRSF000144">
    <property type="entry name" value="CbbBc"/>
    <property type="match status" value="1"/>
</dbReference>
<dbReference type="GO" id="GO:0003954">
    <property type="term" value="F:NADH dehydrogenase activity"/>
    <property type="evidence" value="ECO:0007669"/>
    <property type="project" value="TreeGrafter"/>
</dbReference>
<dbReference type="InterPro" id="IPR027467">
    <property type="entry name" value="MopterinOxRdtase_cofactor_BS"/>
</dbReference>
<keyword evidence="4" id="KW-0500">Molybdenum</keyword>
<dbReference type="InterPro" id="IPR006657">
    <property type="entry name" value="MoPterin_dinucl-bd_dom"/>
</dbReference>
<dbReference type="Gene3D" id="2.40.40.20">
    <property type="match status" value="1"/>
</dbReference>
<evidence type="ECO:0000256" key="1">
    <source>
        <dbReference type="ARBA" id="ARBA00001942"/>
    </source>
</evidence>
<keyword evidence="8" id="KW-0411">Iron-sulfur</keyword>
<organism evidence="10 11">
    <name type="scientific">Candidatus Desulfolinea nitratireducens</name>
    <dbReference type="NCBI Taxonomy" id="2841698"/>
    <lineage>
        <taxon>Bacteria</taxon>
        <taxon>Bacillati</taxon>
        <taxon>Chloroflexota</taxon>
        <taxon>Anaerolineae</taxon>
        <taxon>Anaerolineales</taxon>
        <taxon>Anaerolineales incertae sedis</taxon>
        <taxon>Candidatus Desulfolinea</taxon>
    </lineage>
</organism>
<comment type="cofactor">
    <cofactor evidence="1">
        <name>Mo-bis(molybdopterin guanine dinucleotide)</name>
        <dbReference type="ChEBI" id="CHEBI:60539"/>
    </cofactor>
</comment>
<gene>
    <name evidence="10" type="primary">fdhF</name>
    <name evidence="10" type="ORF">H8E29_10080</name>
</gene>
<protein>
    <submittedName>
        <fullName evidence="10">Formate dehydrogenase subunit alpha</fullName>
    </submittedName>
</protein>
<dbReference type="InterPro" id="IPR050123">
    <property type="entry name" value="Prok_molybdopt-oxidoreductase"/>
</dbReference>
<evidence type="ECO:0000256" key="5">
    <source>
        <dbReference type="ARBA" id="ARBA00022723"/>
    </source>
</evidence>
<dbReference type="SMART" id="SM00926">
    <property type="entry name" value="Molybdop_Fe4S4"/>
    <property type="match status" value="1"/>
</dbReference>